<dbReference type="GO" id="GO:0008270">
    <property type="term" value="F:zinc ion binding"/>
    <property type="evidence" value="ECO:0007669"/>
    <property type="project" value="UniProtKB-KW"/>
</dbReference>
<sequence length="348" mass="39999">MAQIMQQLDDETVESTKEYLRNLITMPERIYEFVSLQNRLDERSDLTNQTLLNCHKIQLEFLVSIRTGLGSFLSENTRLLTSELVEVFLLERCRNINCRRFLPIEDRGCKICSTKKGFCSECMCLVCLKFDCANNTCSWVGCDACLHWCHAVCSIRRNLIKPGPSLKGPSGTTEMQFYCLGCGHASEMFGFIKDVFMSCANEWGEETLMKELDYVRKIYQGSEDFKGKELHVKADVLHTKLATKMISPSDACDFIFQLFSTIKTIEDEWPVKRSKKDEVDSLGSIVRIKEAEAQMFQSRAADARGEAVSLRRLARLESMKLNEAYYEKLSKLCLQETEERRRKKIGRA</sequence>
<dbReference type="Pfam" id="PF16312">
    <property type="entry name" value="Oberon_cc"/>
    <property type="match status" value="1"/>
</dbReference>
<evidence type="ECO:0000256" key="4">
    <source>
        <dbReference type="ARBA" id="ARBA00022833"/>
    </source>
</evidence>
<organism evidence="9">
    <name type="scientific">Solanum chacoense</name>
    <name type="common">Chaco potato</name>
    <dbReference type="NCBI Taxonomy" id="4108"/>
    <lineage>
        <taxon>Eukaryota</taxon>
        <taxon>Viridiplantae</taxon>
        <taxon>Streptophyta</taxon>
        <taxon>Embryophyta</taxon>
        <taxon>Tracheophyta</taxon>
        <taxon>Spermatophyta</taxon>
        <taxon>Magnoliopsida</taxon>
        <taxon>eudicotyledons</taxon>
        <taxon>Gunneridae</taxon>
        <taxon>Pentapetalae</taxon>
        <taxon>asterids</taxon>
        <taxon>lamiids</taxon>
        <taxon>Solanales</taxon>
        <taxon>Solanaceae</taxon>
        <taxon>Solanoideae</taxon>
        <taxon>Solaneae</taxon>
        <taxon>Solanum</taxon>
    </lineage>
</organism>
<keyword evidence="3" id="KW-0863">Zinc-finger</keyword>
<comment type="subcellular location">
    <subcellularLocation>
        <location evidence="1">Nucleus</location>
    </subcellularLocation>
</comment>
<keyword evidence="2" id="KW-0479">Metal-binding</keyword>
<dbReference type="GO" id="GO:0010071">
    <property type="term" value="P:root meristem specification"/>
    <property type="evidence" value="ECO:0007669"/>
    <property type="project" value="TreeGrafter"/>
</dbReference>
<dbReference type="GO" id="GO:0010468">
    <property type="term" value="P:regulation of gene expression"/>
    <property type="evidence" value="ECO:0007669"/>
    <property type="project" value="TreeGrafter"/>
</dbReference>
<dbReference type="GO" id="GO:0010078">
    <property type="term" value="P:maintenance of root meristem identity"/>
    <property type="evidence" value="ECO:0007669"/>
    <property type="project" value="TreeGrafter"/>
</dbReference>
<dbReference type="CDD" id="cd15612">
    <property type="entry name" value="PHD_OBE1_like"/>
    <property type="match status" value="1"/>
</dbReference>
<dbReference type="InterPro" id="IPR032535">
    <property type="entry name" value="Oberon_CC"/>
</dbReference>
<feature type="domain" description="Oberon coiled-coil region" evidence="8">
    <location>
        <begin position="267"/>
        <end position="345"/>
    </location>
</feature>
<evidence type="ECO:0000256" key="1">
    <source>
        <dbReference type="ARBA" id="ARBA00004123"/>
    </source>
</evidence>
<dbReference type="InterPro" id="IPR047578">
    <property type="entry name" value="OBE1-like_PHD"/>
</dbReference>
<evidence type="ECO:0000313" key="9">
    <source>
        <dbReference type="EMBL" id="JAP34738.1"/>
    </source>
</evidence>
<name>A0A0V0IQ77_SOLCH</name>
<accession>A0A0V0IQ77</accession>
<keyword evidence="4" id="KW-0862">Zinc</keyword>
<dbReference type="InterPro" id="IPR032881">
    <property type="entry name" value="Oberon-like_PHD"/>
</dbReference>
<dbReference type="PANTHER" id="PTHR21736:SF38">
    <property type="entry name" value="PROTEIN OBERON 3"/>
    <property type="match status" value="1"/>
</dbReference>
<evidence type="ECO:0000259" key="8">
    <source>
        <dbReference type="Pfam" id="PF16312"/>
    </source>
</evidence>
<keyword evidence="6" id="KW-0539">Nucleus</keyword>
<evidence type="ECO:0000256" key="6">
    <source>
        <dbReference type="ARBA" id="ARBA00023242"/>
    </source>
</evidence>
<reference evidence="9" key="1">
    <citation type="submission" date="2015-12" db="EMBL/GenBank/DDBJ databases">
        <title>Gene expression during late stages of embryo sac development: a critical building block for successful pollen-pistil interactions.</title>
        <authorList>
            <person name="Liu Y."/>
            <person name="Joly V."/>
            <person name="Sabar M."/>
            <person name="Matton D.P."/>
        </authorList>
    </citation>
    <scope>NUCLEOTIDE SEQUENCE</scope>
</reference>
<proteinExistence type="predicted"/>
<evidence type="ECO:0000256" key="5">
    <source>
        <dbReference type="ARBA" id="ARBA00023054"/>
    </source>
</evidence>
<keyword evidence="5" id="KW-0175">Coiled coil</keyword>
<dbReference type="PRINTS" id="PR01544">
    <property type="entry name" value="ARATH130DUF"/>
</dbReference>
<protein>
    <submittedName>
        <fullName evidence="9">Putative ovule protein</fullName>
    </submittedName>
</protein>
<evidence type="ECO:0000256" key="3">
    <source>
        <dbReference type="ARBA" id="ARBA00022771"/>
    </source>
</evidence>
<evidence type="ECO:0000256" key="2">
    <source>
        <dbReference type="ARBA" id="ARBA00022723"/>
    </source>
</evidence>
<dbReference type="EMBL" id="GEDG01003670">
    <property type="protein sequence ID" value="JAP34738.1"/>
    <property type="molecule type" value="Transcribed_RNA"/>
</dbReference>
<dbReference type="Pfam" id="PF07227">
    <property type="entry name" value="PHD_Oberon"/>
    <property type="match status" value="1"/>
</dbReference>
<dbReference type="PANTHER" id="PTHR21736">
    <property type="entry name" value="VERNALIZATION-INSENSITIVE PROTEIN 3"/>
    <property type="match status" value="1"/>
</dbReference>
<dbReference type="GO" id="GO:0005634">
    <property type="term" value="C:nucleus"/>
    <property type="evidence" value="ECO:0007669"/>
    <property type="project" value="UniProtKB-SubCell"/>
</dbReference>
<dbReference type="InterPro" id="IPR004082">
    <property type="entry name" value="OBERON"/>
</dbReference>
<dbReference type="GO" id="GO:0010492">
    <property type="term" value="P:maintenance of shoot apical meristem identity"/>
    <property type="evidence" value="ECO:0007669"/>
    <property type="project" value="TreeGrafter"/>
</dbReference>
<feature type="domain" description="Oberon-like PHD finger" evidence="7">
    <location>
        <begin position="93"/>
        <end position="216"/>
    </location>
</feature>
<dbReference type="AlphaFoldDB" id="A0A0V0IQ77"/>
<evidence type="ECO:0000259" key="7">
    <source>
        <dbReference type="Pfam" id="PF07227"/>
    </source>
</evidence>